<protein>
    <submittedName>
        <fullName evidence="2">Uncharacterized protein</fullName>
    </submittedName>
</protein>
<proteinExistence type="predicted"/>
<dbReference type="EMBL" id="JAIQCV010000008">
    <property type="protein sequence ID" value="KAH1073314.1"/>
    <property type="molecule type" value="Genomic_DNA"/>
</dbReference>
<organism evidence="2 3">
    <name type="scientific">Gossypium stocksii</name>
    <dbReference type="NCBI Taxonomy" id="47602"/>
    <lineage>
        <taxon>Eukaryota</taxon>
        <taxon>Viridiplantae</taxon>
        <taxon>Streptophyta</taxon>
        <taxon>Embryophyta</taxon>
        <taxon>Tracheophyta</taxon>
        <taxon>Spermatophyta</taxon>
        <taxon>Magnoliopsida</taxon>
        <taxon>eudicotyledons</taxon>
        <taxon>Gunneridae</taxon>
        <taxon>Pentapetalae</taxon>
        <taxon>rosids</taxon>
        <taxon>malvids</taxon>
        <taxon>Malvales</taxon>
        <taxon>Malvaceae</taxon>
        <taxon>Malvoideae</taxon>
        <taxon>Gossypium</taxon>
    </lineage>
</organism>
<dbReference type="Proteomes" id="UP000828251">
    <property type="component" value="Unassembled WGS sequence"/>
</dbReference>
<evidence type="ECO:0000313" key="3">
    <source>
        <dbReference type="Proteomes" id="UP000828251"/>
    </source>
</evidence>
<feature type="region of interest" description="Disordered" evidence="1">
    <location>
        <begin position="37"/>
        <end position="57"/>
    </location>
</feature>
<reference evidence="2 3" key="1">
    <citation type="journal article" date="2021" name="Plant Biotechnol. J.">
        <title>Multi-omics assisted identification of the key and species-specific regulatory components of drought-tolerant mechanisms in Gossypium stocksii.</title>
        <authorList>
            <person name="Yu D."/>
            <person name="Ke L."/>
            <person name="Zhang D."/>
            <person name="Wu Y."/>
            <person name="Sun Y."/>
            <person name="Mei J."/>
            <person name="Sun J."/>
            <person name="Sun Y."/>
        </authorList>
    </citation>
    <scope>NUCLEOTIDE SEQUENCE [LARGE SCALE GENOMIC DNA]</scope>
    <source>
        <strain evidence="3">cv. E1</strain>
        <tissue evidence="2">Leaf</tissue>
    </source>
</reference>
<evidence type="ECO:0000256" key="1">
    <source>
        <dbReference type="SAM" id="MobiDB-lite"/>
    </source>
</evidence>
<feature type="compositionally biased region" description="Basic and acidic residues" evidence="1">
    <location>
        <begin position="43"/>
        <end position="57"/>
    </location>
</feature>
<keyword evidence="3" id="KW-1185">Reference proteome</keyword>
<sequence>MQKIRDDSVRNTFKNIFNTFVPKFPDAIFETWMEDTDYTSEDGGEKDKGNESKNKRV</sequence>
<accession>A0A9D3V6V4</accession>
<feature type="non-terminal residue" evidence="2">
    <location>
        <position position="57"/>
    </location>
</feature>
<evidence type="ECO:0000313" key="2">
    <source>
        <dbReference type="EMBL" id="KAH1073314.1"/>
    </source>
</evidence>
<name>A0A9D3V6V4_9ROSI</name>
<gene>
    <name evidence="2" type="ORF">J1N35_025642</name>
</gene>
<comment type="caution">
    <text evidence="2">The sequence shown here is derived from an EMBL/GenBank/DDBJ whole genome shotgun (WGS) entry which is preliminary data.</text>
</comment>
<dbReference type="AlphaFoldDB" id="A0A9D3V6V4"/>